<dbReference type="EMBL" id="UOEB01000329">
    <property type="protein sequence ID" value="VAV86343.1"/>
    <property type="molecule type" value="Genomic_DNA"/>
</dbReference>
<gene>
    <name evidence="1" type="ORF">MNBD_BACTEROID02-885</name>
</gene>
<dbReference type="Gene3D" id="2.60.40.10">
    <property type="entry name" value="Immunoglobulins"/>
    <property type="match status" value="1"/>
</dbReference>
<proteinExistence type="predicted"/>
<sequence length="98" mass="10549">MKPQKSILTALLLFLALTATAQQSINYKALIKDGSGNVVANQSVTLQFIIYEGVALTNNVYQESHTVNTDANGIVIVNIGEGVTSDIFANVNWGNDQH</sequence>
<dbReference type="SUPFAM" id="SSF49373">
    <property type="entry name" value="Invasin/intimin cell-adhesion fragments"/>
    <property type="match status" value="1"/>
</dbReference>
<dbReference type="AlphaFoldDB" id="A0A3B0RP99"/>
<dbReference type="InterPro" id="IPR008964">
    <property type="entry name" value="Invasin/intimin_cell_adhesion"/>
</dbReference>
<protein>
    <submittedName>
        <fullName evidence="1">Uncharacterized protein</fullName>
    </submittedName>
</protein>
<organism evidence="1">
    <name type="scientific">hydrothermal vent metagenome</name>
    <dbReference type="NCBI Taxonomy" id="652676"/>
    <lineage>
        <taxon>unclassified sequences</taxon>
        <taxon>metagenomes</taxon>
        <taxon>ecological metagenomes</taxon>
    </lineage>
</organism>
<dbReference type="InterPro" id="IPR013783">
    <property type="entry name" value="Ig-like_fold"/>
</dbReference>
<accession>A0A3B0RP99</accession>
<feature type="non-terminal residue" evidence="1">
    <location>
        <position position="98"/>
    </location>
</feature>
<evidence type="ECO:0000313" key="1">
    <source>
        <dbReference type="EMBL" id="VAV86343.1"/>
    </source>
</evidence>
<reference evidence="1" key="1">
    <citation type="submission" date="2018-06" db="EMBL/GenBank/DDBJ databases">
        <authorList>
            <person name="Zhirakovskaya E."/>
        </authorList>
    </citation>
    <scope>NUCLEOTIDE SEQUENCE</scope>
</reference>
<name>A0A3B0RP99_9ZZZZ</name>